<dbReference type="RefSeq" id="WP_418158899.1">
    <property type="nucleotide sequence ID" value="NZ_JBBLZC010000006.1"/>
</dbReference>
<proteinExistence type="predicted"/>
<dbReference type="EMBL" id="JBBLZC010000006">
    <property type="protein sequence ID" value="MEK0083050.1"/>
    <property type="molecule type" value="Genomic_DNA"/>
</dbReference>
<dbReference type="Proteomes" id="UP001375743">
    <property type="component" value="Unassembled WGS sequence"/>
</dbReference>
<evidence type="ECO:0000313" key="2">
    <source>
        <dbReference type="EMBL" id="MEK0083050.1"/>
    </source>
</evidence>
<comment type="caution">
    <text evidence="2">The sequence shown here is derived from an EMBL/GenBank/DDBJ whole genome shotgun (WGS) entry which is preliminary data.</text>
</comment>
<evidence type="ECO:0000256" key="1">
    <source>
        <dbReference type="SAM" id="MobiDB-lite"/>
    </source>
</evidence>
<keyword evidence="3" id="KW-1185">Reference proteome</keyword>
<reference evidence="2 3" key="1">
    <citation type="submission" date="2024-01" db="EMBL/GenBank/DDBJ databases">
        <title>Multi-omics insights into the function and evolution of sodium benzoate biodegradation pathways in Benzoatithermus flavus gen. nov., sp. nov. from hot spring.</title>
        <authorList>
            <person name="Hu C.-J."/>
            <person name="Li W.-J."/>
        </authorList>
    </citation>
    <scope>NUCLEOTIDE SEQUENCE [LARGE SCALE GENOMIC DNA]</scope>
    <source>
        <strain evidence="2 3">SYSU G07066</strain>
    </source>
</reference>
<organism evidence="2 3">
    <name type="scientific">Benzoatithermus flavus</name>
    <dbReference type="NCBI Taxonomy" id="3108223"/>
    <lineage>
        <taxon>Bacteria</taxon>
        <taxon>Pseudomonadati</taxon>
        <taxon>Pseudomonadota</taxon>
        <taxon>Alphaproteobacteria</taxon>
        <taxon>Geminicoccales</taxon>
        <taxon>Geminicoccaceae</taxon>
        <taxon>Benzoatithermus</taxon>
    </lineage>
</organism>
<evidence type="ECO:0000313" key="3">
    <source>
        <dbReference type="Proteomes" id="UP001375743"/>
    </source>
</evidence>
<protein>
    <submittedName>
        <fullName evidence="2">Uncharacterized protein</fullName>
    </submittedName>
</protein>
<gene>
    <name evidence="2" type="ORF">U1T56_07800</name>
</gene>
<accession>A0ABU8XPA6</accession>
<feature type="region of interest" description="Disordered" evidence="1">
    <location>
        <begin position="96"/>
        <end position="120"/>
    </location>
</feature>
<sequence>MTTRTEGLMRVFGAENDYPFGVWTYSTPEPLEAVLRKGYFKGWHGRLRLGDLVLCGTSQSVHPWDESKRDVRRSLLMVSSKALDGIEVRLLQDWGTPEGPPLPPAAPEAAPAAGAKAAGRQRRVPFFPMARARRPQRRRLLLALGGGASWCVR</sequence>
<feature type="compositionally biased region" description="Low complexity" evidence="1">
    <location>
        <begin position="107"/>
        <end position="118"/>
    </location>
</feature>
<name>A0ABU8XPA6_9PROT</name>